<organism evidence="2 3">
    <name type="scientific">Enterococcus aquimarinus</name>
    <dbReference type="NCBI Taxonomy" id="328396"/>
    <lineage>
        <taxon>Bacteria</taxon>
        <taxon>Bacillati</taxon>
        <taxon>Bacillota</taxon>
        <taxon>Bacilli</taxon>
        <taxon>Lactobacillales</taxon>
        <taxon>Enterococcaceae</taxon>
        <taxon>Enterococcus</taxon>
    </lineage>
</organism>
<feature type="domain" description="DUF7916" evidence="1">
    <location>
        <begin position="6"/>
        <end position="314"/>
    </location>
</feature>
<dbReference type="RefSeq" id="WP_071875692.1">
    <property type="nucleotide sequence ID" value="NZ_JBHSHF010000003.1"/>
</dbReference>
<dbReference type="InterPro" id="IPR011060">
    <property type="entry name" value="RibuloseP-bd_barrel"/>
</dbReference>
<evidence type="ECO:0000313" key="2">
    <source>
        <dbReference type="EMBL" id="OJG09009.1"/>
    </source>
</evidence>
<dbReference type="OrthoDB" id="5581965at2"/>
<accession>A0A1L8QNE4</accession>
<evidence type="ECO:0000313" key="3">
    <source>
        <dbReference type="Proteomes" id="UP000182149"/>
    </source>
</evidence>
<dbReference type="STRING" id="328396.RU93_GL001253"/>
<evidence type="ECO:0000259" key="1">
    <source>
        <dbReference type="Pfam" id="PF25509"/>
    </source>
</evidence>
<keyword evidence="3" id="KW-1185">Reference proteome</keyword>
<dbReference type="AlphaFoldDB" id="A0A1L8QNE4"/>
<dbReference type="SUPFAM" id="SSF51366">
    <property type="entry name" value="Ribulose-phoshate binding barrel"/>
    <property type="match status" value="1"/>
</dbReference>
<proteinExistence type="predicted"/>
<dbReference type="EMBL" id="JXKD01000022">
    <property type="protein sequence ID" value="OJG09009.1"/>
    <property type="molecule type" value="Genomic_DNA"/>
</dbReference>
<gene>
    <name evidence="2" type="ORF">RU93_GL001253</name>
</gene>
<dbReference type="Proteomes" id="UP000182149">
    <property type="component" value="Unassembled WGS sequence"/>
</dbReference>
<comment type="caution">
    <text evidence="2">The sequence shown here is derived from an EMBL/GenBank/DDBJ whole genome shotgun (WGS) entry which is preliminary data.</text>
</comment>
<dbReference type="InterPro" id="IPR057238">
    <property type="entry name" value="DUF7916"/>
</dbReference>
<name>A0A1L8QNE4_9ENTE</name>
<sequence>MVKRLISATASEVRQMNREDMFEAIKASEGRVIVSENVCCSATATDSTTNAELAAAFGADMLLLNLFDCFNPVVIGLPGIGLSEAFDYWAHPEKNTRNPIAELKHLTGRLIGINLEPVAPNQATMGQKVEIGNGRKSTAATFQAAQKLGVDYICLTGNPGTGVTNEQITEAIRVGKENFQGLIIAGKMHSSGVDEPIMTPEAIHEFAKAGADILLLPAVGTVPGFDQEELKAAVKLAKRLGMLTMSAIGTSQESASPETIRQIALWNKMCGVDLQHIGDAGYSGVAPCENIYHLSVAIRGMKHTIQIMARSINR</sequence>
<reference evidence="2 3" key="1">
    <citation type="submission" date="2014-12" db="EMBL/GenBank/DDBJ databases">
        <title>Draft genome sequences of 29 type strains of Enterococci.</title>
        <authorList>
            <person name="Zhong Z."/>
            <person name="Sun Z."/>
            <person name="Liu W."/>
            <person name="Zhang W."/>
            <person name="Zhang H."/>
        </authorList>
    </citation>
    <scope>NUCLEOTIDE SEQUENCE [LARGE SCALE GENOMIC DNA]</scope>
    <source>
        <strain evidence="2 3">DSM 17690</strain>
    </source>
</reference>
<dbReference type="Pfam" id="PF25509">
    <property type="entry name" value="DUF7916"/>
    <property type="match status" value="1"/>
</dbReference>
<protein>
    <recommendedName>
        <fullName evidence="1">DUF7916 domain-containing protein</fullName>
    </recommendedName>
</protein>